<evidence type="ECO:0000313" key="5">
    <source>
        <dbReference type="EMBL" id="EEF26565.1"/>
    </source>
</evidence>
<dbReference type="InterPro" id="IPR009057">
    <property type="entry name" value="Homeodomain-like_sf"/>
</dbReference>
<keyword evidence="3" id="KW-0804">Transcription</keyword>
<keyword evidence="1" id="KW-0805">Transcription regulation</keyword>
<reference evidence="6" key="1">
    <citation type="journal article" date="2010" name="Nat. Biotechnol.">
        <title>Draft genome sequence of the oilseed species Ricinus communis.</title>
        <authorList>
            <person name="Chan A.P."/>
            <person name="Crabtree J."/>
            <person name="Zhao Q."/>
            <person name="Lorenzi H."/>
            <person name="Orvis J."/>
            <person name="Puiu D."/>
            <person name="Melake-Berhan A."/>
            <person name="Jones K.M."/>
            <person name="Redman J."/>
            <person name="Chen G."/>
            <person name="Cahoon E.B."/>
            <person name="Gedil M."/>
            <person name="Stanke M."/>
            <person name="Haas B.J."/>
            <person name="Wortman J.R."/>
            <person name="Fraser-Liggett C.M."/>
            <person name="Ravel J."/>
            <person name="Rabinowicz P.D."/>
        </authorList>
    </citation>
    <scope>NUCLEOTIDE SEQUENCE [LARGE SCALE GENOMIC DNA]</scope>
    <source>
        <strain evidence="6">cv. Hale</strain>
    </source>
</reference>
<dbReference type="InterPro" id="IPR018062">
    <property type="entry name" value="HTH_AraC-typ_CS"/>
</dbReference>
<gene>
    <name evidence="5" type="ORF">RCOM_0270110</name>
</gene>
<dbReference type="GO" id="GO:0043565">
    <property type="term" value="F:sequence-specific DNA binding"/>
    <property type="evidence" value="ECO:0007669"/>
    <property type="project" value="InterPro"/>
</dbReference>
<accession>B9TC48</accession>
<dbReference type="PROSITE" id="PS00041">
    <property type="entry name" value="HTH_ARAC_FAMILY_1"/>
    <property type="match status" value="1"/>
</dbReference>
<evidence type="ECO:0000259" key="4">
    <source>
        <dbReference type="PROSITE" id="PS01124"/>
    </source>
</evidence>
<dbReference type="STRING" id="3988.B9TC48"/>
<dbReference type="Pfam" id="PF12852">
    <property type="entry name" value="Cupin_6"/>
    <property type="match status" value="1"/>
</dbReference>
<feature type="domain" description="HTH araC/xylS-type" evidence="4">
    <location>
        <begin position="287"/>
        <end position="385"/>
    </location>
</feature>
<evidence type="ECO:0000256" key="3">
    <source>
        <dbReference type="ARBA" id="ARBA00023163"/>
    </source>
</evidence>
<dbReference type="Proteomes" id="UP000008311">
    <property type="component" value="Unassembled WGS sequence"/>
</dbReference>
<dbReference type="InterPro" id="IPR018060">
    <property type="entry name" value="HTH_AraC"/>
</dbReference>
<evidence type="ECO:0000313" key="6">
    <source>
        <dbReference type="Proteomes" id="UP000008311"/>
    </source>
</evidence>
<dbReference type="Gene3D" id="1.10.10.60">
    <property type="entry name" value="Homeodomain-like"/>
    <property type="match status" value="2"/>
</dbReference>
<evidence type="ECO:0000256" key="1">
    <source>
        <dbReference type="ARBA" id="ARBA00023015"/>
    </source>
</evidence>
<dbReference type="Pfam" id="PF12833">
    <property type="entry name" value="HTH_18"/>
    <property type="match status" value="1"/>
</dbReference>
<dbReference type="InterPro" id="IPR032783">
    <property type="entry name" value="AraC_lig"/>
</dbReference>
<proteinExistence type="predicted"/>
<dbReference type="PANTHER" id="PTHR11019:SF159">
    <property type="entry name" value="TRANSCRIPTIONAL REGULATOR-RELATED"/>
    <property type="match status" value="1"/>
</dbReference>
<dbReference type="GO" id="GO:0006355">
    <property type="term" value="P:regulation of DNA-templated transcription"/>
    <property type="evidence" value="ECO:0000318"/>
    <property type="project" value="GO_Central"/>
</dbReference>
<dbReference type="AlphaFoldDB" id="B9TC48"/>
<keyword evidence="6" id="KW-1185">Reference proteome</keyword>
<dbReference type="InParanoid" id="B9TC48"/>
<dbReference type="EMBL" id="EQ976998">
    <property type="protein sequence ID" value="EEF26565.1"/>
    <property type="molecule type" value="Genomic_DNA"/>
</dbReference>
<keyword evidence="2" id="KW-0238">DNA-binding</keyword>
<dbReference type="SMART" id="SM00342">
    <property type="entry name" value="HTH_ARAC"/>
    <property type="match status" value="1"/>
</dbReference>
<dbReference type="PRINTS" id="PR00032">
    <property type="entry name" value="HTHARAC"/>
</dbReference>
<protein>
    <recommendedName>
        <fullName evidence="4">HTH araC/xylS-type domain-containing protein</fullName>
    </recommendedName>
</protein>
<name>B9TC48_RICCO</name>
<dbReference type="InterPro" id="IPR020449">
    <property type="entry name" value="Tscrpt_reg_AraC-type_HTH"/>
</dbReference>
<dbReference type="SUPFAM" id="SSF46689">
    <property type="entry name" value="Homeodomain-like"/>
    <property type="match status" value="2"/>
</dbReference>
<dbReference type="GO" id="GO:0003677">
    <property type="term" value="F:DNA binding"/>
    <property type="evidence" value="ECO:0000318"/>
    <property type="project" value="GO_Central"/>
</dbReference>
<dbReference type="PANTHER" id="PTHR11019">
    <property type="entry name" value="HTH-TYPE TRANSCRIPTIONAL REGULATOR NIMR"/>
    <property type="match status" value="1"/>
</dbReference>
<organism evidence="5 6">
    <name type="scientific">Ricinus communis</name>
    <name type="common">Castor bean</name>
    <dbReference type="NCBI Taxonomy" id="3988"/>
    <lineage>
        <taxon>Eukaryota</taxon>
        <taxon>Viridiplantae</taxon>
        <taxon>Streptophyta</taxon>
        <taxon>Embryophyta</taxon>
        <taxon>Tracheophyta</taxon>
        <taxon>Spermatophyta</taxon>
        <taxon>Magnoliopsida</taxon>
        <taxon>eudicotyledons</taxon>
        <taxon>Gunneridae</taxon>
        <taxon>Pentapetalae</taxon>
        <taxon>rosids</taxon>
        <taxon>fabids</taxon>
        <taxon>Malpighiales</taxon>
        <taxon>Euphorbiaceae</taxon>
        <taxon>Acalyphoideae</taxon>
        <taxon>Acalypheae</taxon>
        <taxon>Ricinus</taxon>
    </lineage>
</organism>
<dbReference type="PROSITE" id="PS01124">
    <property type="entry name" value="HTH_ARAC_FAMILY_2"/>
    <property type="match status" value="1"/>
</dbReference>
<dbReference type="GO" id="GO:0003700">
    <property type="term" value="F:DNA-binding transcription factor activity"/>
    <property type="evidence" value="ECO:0007669"/>
    <property type="project" value="InterPro"/>
</dbReference>
<evidence type="ECO:0000256" key="2">
    <source>
        <dbReference type="ARBA" id="ARBA00023125"/>
    </source>
</evidence>
<sequence>METRVANGRPIVPVEAYVTLRGVQCAQCALHTCTQRTEYPFGELAKDGTCAVFQQNAENEGRCFMDAVSDVLRVVRLGGAVYLHAELTAPWCMIGRADQSLCTAYLPKSDRVVSYHLITEGTCWARLPDCSEPAICVGAGELLVVPQGEAHIMGSALDLTPVPAGPLIESQLAAMPGEVLNLSYGGGGARTSLLCGFLACDDALTNPVLGSLPRLFKVDVRSDAHSAWIEASLRYAATEAAQRRAGSAIVLSRLSELLFVWAVRRCIDDLPADRKNWLAGVKDRFVGRALSILHAQPAYNWTVDELARKVGLSRSAFAARFSELLGQPPMQYLARWRLIVAAQELSYSSKAIAAIAEEVGYESESAFHRAFRREFGQPPATWRKRHSHVNGTDALAPSQ</sequence>